<name>M5RRX5_9BACT</name>
<dbReference type="RefSeq" id="WP_008692548.1">
    <property type="nucleotide sequence ID" value="NZ_ANOG01000169.1"/>
</dbReference>
<dbReference type="AlphaFoldDB" id="M5RRX5"/>
<dbReference type="PROSITE" id="PS51644">
    <property type="entry name" value="HTH_OST"/>
    <property type="match status" value="1"/>
</dbReference>
<dbReference type="CDD" id="cd10146">
    <property type="entry name" value="LabA_like_C"/>
    <property type="match status" value="1"/>
</dbReference>
<dbReference type="CDD" id="cd11297">
    <property type="entry name" value="PIN_LabA-like_N_1"/>
    <property type="match status" value="1"/>
</dbReference>
<reference evidence="2 3" key="1">
    <citation type="journal article" date="2013" name="Mar. Genomics">
        <title>Expression of sulfatases in Rhodopirellula baltica and the diversity of sulfatases in the genus Rhodopirellula.</title>
        <authorList>
            <person name="Wegner C.E."/>
            <person name="Richter-Heitmann T."/>
            <person name="Klindworth A."/>
            <person name="Klockow C."/>
            <person name="Richter M."/>
            <person name="Achstetter T."/>
            <person name="Glockner F.O."/>
            <person name="Harder J."/>
        </authorList>
    </citation>
    <scope>NUCLEOTIDE SEQUENCE [LARGE SCALE GENOMIC DNA]</scope>
    <source>
        <strain evidence="2 3">SM1</strain>
    </source>
</reference>
<evidence type="ECO:0000259" key="1">
    <source>
        <dbReference type="PROSITE" id="PS51644"/>
    </source>
</evidence>
<dbReference type="Gene3D" id="3.40.50.1010">
    <property type="entry name" value="5'-nuclease"/>
    <property type="match status" value="1"/>
</dbReference>
<organism evidence="2 3">
    <name type="scientific">Rhodopirellula maiorica SM1</name>
    <dbReference type="NCBI Taxonomy" id="1265738"/>
    <lineage>
        <taxon>Bacteria</taxon>
        <taxon>Pseudomonadati</taxon>
        <taxon>Planctomycetota</taxon>
        <taxon>Planctomycetia</taxon>
        <taxon>Pirellulales</taxon>
        <taxon>Pirellulaceae</taxon>
        <taxon>Novipirellula</taxon>
    </lineage>
</organism>
<gene>
    <name evidence="2" type="ORF">RMSM_01117</name>
</gene>
<dbReference type="PANTHER" id="PTHR35811:SF1">
    <property type="entry name" value="HTH OST-TYPE DOMAIN-CONTAINING PROTEIN"/>
    <property type="match status" value="1"/>
</dbReference>
<evidence type="ECO:0000313" key="2">
    <source>
        <dbReference type="EMBL" id="EMI21956.1"/>
    </source>
</evidence>
<keyword evidence="3" id="KW-1185">Reference proteome</keyword>
<proteinExistence type="predicted"/>
<protein>
    <submittedName>
        <fullName evidence="2">Protein containing DUF88</fullName>
    </submittedName>
</protein>
<dbReference type="GO" id="GO:0004540">
    <property type="term" value="F:RNA nuclease activity"/>
    <property type="evidence" value="ECO:0007669"/>
    <property type="project" value="InterPro"/>
</dbReference>
<accession>M5RRX5</accession>
<dbReference type="PANTHER" id="PTHR35811">
    <property type="entry name" value="SLR1870 PROTEIN"/>
    <property type="match status" value="1"/>
</dbReference>
<dbReference type="OrthoDB" id="9783963at2"/>
<dbReference type="Pfam" id="PF12872">
    <property type="entry name" value="OST-HTH"/>
    <property type="match status" value="1"/>
</dbReference>
<evidence type="ECO:0000313" key="3">
    <source>
        <dbReference type="Proteomes" id="UP000011991"/>
    </source>
</evidence>
<comment type="caution">
    <text evidence="2">The sequence shown here is derived from an EMBL/GenBank/DDBJ whole genome shotgun (WGS) entry which is preliminary data.</text>
</comment>
<dbReference type="Pfam" id="PF01936">
    <property type="entry name" value="NYN"/>
    <property type="match status" value="1"/>
</dbReference>
<dbReference type="EMBL" id="ANOG01000169">
    <property type="protein sequence ID" value="EMI21956.1"/>
    <property type="molecule type" value="Genomic_DNA"/>
</dbReference>
<dbReference type="Gene3D" id="3.30.420.610">
    <property type="entry name" value="LOTUS domain-like"/>
    <property type="match status" value="1"/>
</dbReference>
<dbReference type="InterPro" id="IPR041966">
    <property type="entry name" value="LOTUS-like"/>
</dbReference>
<dbReference type="Proteomes" id="UP000011991">
    <property type="component" value="Unassembled WGS sequence"/>
</dbReference>
<sequence length="241" mass="26898">MPDKSSNDSIALLIDADNAPAAKIDFIISELATYGIVNIRKAYGNWTKRPLDGWIKVLHEYAIAPKQCFDLVKGKNAADMSLLIDAMDILYTKQVNTFGLVSSDCDFTPLALRLRQDGKQVIGFGRQTSPEPFVLACSHFIFLDEDNTSKTPQKKKEISVESLQQNTKLMNTLRTAVKEAADEDGWASLGPVGSRISNQGPFNHRTYGFRKLSDMFEAINLFEVKKGKQPGRPSVRVRLRT</sequence>
<dbReference type="InterPro" id="IPR021139">
    <property type="entry name" value="NYN"/>
</dbReference>
<dbReference type="PATRIC" id="fig|1265738.3.peg.1116"/>
<dbReference type="InterPro" id="IPR025605">
    <property type="entry name" value="OST-HTH/LOTUS_dom"/>
</dbReference>
<feature type="domain" description="HTH OST-type" evidence="1">
    <location>
        <begin position="165"/>
        <end position="239"/>
    </location>
</feature>